<dbReference type="PANTHER" id="PTHR48111:SF40">
    <property type="entry name" value="PHOSPHATE REGULON TRANSCRIPTIONAL REGULATORY PROTEIN PHOB"/>
    <property type="match status" value="1"/>
</dbReference>
<evidence type="ECO:0000256" key="3">
    <source>
        <dbReference type="ARBA" id="ARBA00023125"/>
    </source>
</evidence>
<keyword evidence="1" id="KW-0597">Phosphoprotein</keyword>
<evidence type="ECO:0000256" key="1">
    <source>
        <dbReference type="ARBA" id="ARBA00022553"/>
    </source>
</evidence>
<dbReference type="InterPro" id="IPR036388">
    <property type="entry name" value="WH-like_DNA-bd_sf"/>
</dbReference>
<dbReference type="AlphaFoldDB" id="A0A644U0M3"/>
<dbReference type="GO" id="GO:0032993">
    <property type="term" value="C:protein-DNA complex"/>
    <property type="evidence" value="ECO:0007669"/>
    <property type="project" value="TreeGrafter"/>
</dbReference>
<dbReference type="CDD" id="cd17574">
    <property type="entry name" value="REC_OmpR"/>
    <property type="match status" value="1"/>
</dbReference>
<dbReference type="PROSITE" id="PS51755">
    <property type="entry name" value="OMPR_PHOB"/>
    <property type="match status" value="1"/>
</dbReference>
<dbReference type="GO" id="GO:0006355">
    <property type="term" value="P:regulation of DNA-templated transcription"/>
    <property type="evidence" value="ECO:0007669"/>
    <property type="project" value="InterPro"/>
</dbReference>
<dbReference type="PANTHER" id="PTHR48111">
    <property type="entry name" value="REGULATOR OF RPOS"/>
    <property type="match status" value="1"/>
</dbReference>
<dbReference type="SMART" id="SM00862">
    <property type="entry name" value="Trans_reg_C"/>
    <property type="match status" value="1"/>
</dbReference>
<dbReference type="CDD" id="cd00383">
    <property type="entry name" value="trans_reg_C"/>
    <property type="match status" value="1"/>
</dbReference>
<dbReference type="InterPro" id="IPR011006">
    <property type="entry name" value="CheY-like_superfamily"/>
</dbReference>
<sequence>MLSESDKKIKILLQNGRYLNKFETIIYICIMEKKRILVVDDEEDLCEILRYNLTSAGYLTDVAYSAEDAFALLKTGYDLLLLDIMMGGISGIKLAELIRNEYKNDVPIIFITARDSVEDKLKGFGAGADDYIPKPFSVKEVLARVHAVLLRSREKKGETTPSSPLADTSFEKTEIIYRGDMVINLHTKGVEISGKVVKLTKKEFEILSRLALNPGKIFSRGDILDAVWNNESYVLDRTVDVHIARLRKKLGEMGSAIVNRSGYGYCFEL</sequence>
<evidence type="ECO:0000256" key="2">
    <source>
        <dbReference type="ARBA" id="ARBA00023012"/>
    </source>
</evidence>
<proteinExistence type="predicted"/>
<evidence type="ECO:0000259" key="4">
    <source>
        <dbReference type="PROSITE" id="PS50110"/>
    </source>
</evidence>
<protein>
    <submittedName>
        <fullName evidence="6">Transcriptional regulatory protein WalR</fullName>
    </submittedName>
</protein>
<comment type="caution">
    <text evidence="6">The sequence shown here is derived from an EMBL/GenBank/DDBJ whole genome shotgun (WGS) entry which is preliminary data.</text>
</comment>
<name>A0A644U0M3_9ZZZZ</name>
<dbReference type="Pfam" id="PF00486">
    <property type="entry name" value="Trans_reg_C"/>
    <property type="match status" value="1"/>
</dbReference>
<dbReference type="Pfam" id="PF00072">
    <property type="entry name" value="Response_reg"/>
    <property type="match status" value="1"/>
</dbReference>
<dbReference type="SUPFAM" id="SSF46894">
    <property type="entry name" value="C-terminal effector domain of the bipartite response regulators"/>
    <property type="match status" value="1"/>
</dbReference>
<feature type="domain" description="Response regulatory" evidence="4">
    <location>
        <begin position="35"/>
        <end position="149"/>
    </location>
</feature>
<organism evidence="6">
    <name type="scientific">bioreactor metagenome</name>
    <dbReference type="NCBI Taxonomy" id="1076179"/>
    <lineage>
        <taxon>unclassified sequences</taxon>
        <taxon>metagenomes</taxon>
        <taxon>ecological metagenomes</taxon>
    </lineage>
</organism>
<dbReference type="Gene3D" id="6.10.250.690">
    <property type="match status" value="1"/>
</dbReference>
<dbReference type="GO" id="GO:0000976">
    <property type="term" value="F:transcription cis-regulatory region binding"/>
    <property type="evidence" value="ECO:0007669"/>
    <property type="project" value="TreeGrafter"/>
</dbReference>
<dbReference type="Gene3D" id="3.40.50.2300">
    <property type="match status" value="1"/>
</dbReference>
<keyword evidence="2" id="KW-0902">Two-component regulatory system</keyword>
<feature type="domain" description="OmpR/PhoB-type" evidence="5">
    <location>
        <begin position="173"/>
        <end position="269"/>
    </location>
</feature>
<dbReference type="EMBL" id="VSSQ01000066">
    <property type="protein sequence ID" value="MPL72469.1"/>
    <property type="molecule type" value="Genomic_DNA"/>
</dbReference>
<dbReference type="SMART" id="SM00448">
    <property type="entry name" value="REC"/>
    <property type="match status" value="1"/>
</dbReference>
<dbReference type="InterPro" id="IPR039420">
    <property type="entry name" value="WalR-like"/>
</dbReference>
<dbReference type="InterPro" id="IPR016032">
    <property type="entry name" value="Sig_transdc_resp-reg_C-effctor"/>
</dbReference>
<dbReference type="InterPro" id="IPR001867">
    <property type="entry name" value="OmpR/PhoB-type_DNA-bd"/>
</dbReference>
<reference evidence="6" key="1">
    <citation type="submission" date="2019-08" db="EMBL/GenBank/DDBJ databases">
        <authorList>
            <person name="Kucharzyk K."/>
            <person name="Murdoch R.W."/>
            <person name="Higgins S."/>
            <person name="Loffler F."/>
        </authorList>
    </citation>
    <scope>NUCLEOTIDE SEQUENCE</scope>
</reference>
<accession>A0A644U0M3</accession>
<keyword evidence="3" id="KW-0238">DNA-binding</keyword>
<dbReference type="Gene3D" id="1.10.10.10">
    <property type="entry name" value="Winged helix-like DNA-binding domain superfamily/Winged helix DNA-binding domain"/>
    <property type="match status" value="1"/>
</dbReference>
<dbReference type="GO" id="GO:0000156">
    <property type="term" value="F:phosphorelay response regulator activity"/>
    <property type="evidence" value="ECO:0007669"/>
    <property type="project" value="TreeGrafter"/>
</dbReference>
<evidence type="ECO:0000313" key="6">
    <source>
        <dbReference type="EMBL" id="MPL72469.1"/>
    </source>
</evidence>
<gene>
    <name evidence="6" type="primary">walR_11</name>
    <name evidence="6" type="ORF">SDC9_18254</name>
</gene>
<dbReference type="GO" id="GO:0005829">
    <property type="term" value="C:cytosol"/>
    <property type="evidence" value="ECO:0007669"/>
    <property type="project" value="TreeGrafter"/>
</dbReference>
<evidence type="ECO:0000259" key="5">
    <source>
        <dbReference type="PROSITE" id="PS51755"/>
    </source>
</evidence>
<dbReference type="InterPro" id="IPR001789">
    <property type="entry name" value="Sig_transdc_resp-reg_receiver"/>
</dbReference>
<dbReference type="SUPFAM" id="SSF52172">
    <property type="entry name" value="CheY-like"/>
    <property type="match status" value="1"/>
</dbReference>
<dbReference type="PROSITE" id="PS50110">
    <property type="entry name" value="RESPONSE_REGULATORY"/>
    <property type="match status" value="1"/>
</dbReference>